<dbReference type="PANTHER" id="PTHR48081">
    <property type="entry name" value="AB HYDROLASE SUPERFAMILY PROTEIN C4A8.06C"/>
    <property type="match status" value="1"/>
</dbReference>
<dbReference type="EMBL" id="JBCLYO010000005">
    <property type="protein sequence ID" value="KAL0088760.1"/>
    <property type="molecule type" value="Genomic_DNA"/>
</dbReference>
<organism evidence="4 5">
    <name type="scientific">Phycomyces blakesleeanus</name>
    <dbReference type="NCBI Taxonomy" id="4837"/>
    <lineage>
        <taxon>Eukaryota</taxon>
        <taxon>Fungi</taxon>
        <taxon>Fungi incertae sedis</taxon>
        <taxon>Mucoromycota</taxon>
        <taxon>Mucoromycotina</taxon>
        <taxon>Mucoromycetes</taxon>
        <taxon>Mucorales</taxon>
        <taxon>Phycomycetaceae</taxon>
        <taxon>Phycomyces</taxon>
    </lineage>
</organism>
<keyword evidence="1 4" id="KW-0378">Hydrolase</keyword>
<gene>
    <name evidence="4" type="ORF">J3Q64DRAFT_1731527</name>
</gene>
<dbReference type="PROSITE" id="PS00122">
    <property type="entry name" value="CARBOXYLESTERASE_B_1"/>
    <property type="match status" value="1"/>
</dbReference>
<keyword evidence="2" id="KW-1133">Transmembrane helix</keyword>
<dbReference type="Gene3D" id="3.40.50.1820">
    <property type="entry name" value="alpha/beta hydrolase"/>
    <property type="match status" value="1"/>
</dbReference>
<proteinExistence type="predicted"/>
<feature type="domain" description="BD-FAE-like" evidence="3">
    <location>
        <begin position="183"/>
        <end position="385"/>
    </location>
</feature>
<dbReference type="InterPro" id="IPR029058">
    <property type="entry name" value="AB_hydrolase_fold"/>
</dbReference>
<name>A0ABR3B6P2_PHYBL</name>
<dbReference type="Pfam" id="PF20434">
    <property type="entry name" value="BD-FAE"/>
    <property type="match status" value="1"/>
</dbReference>
<dbReference type="InterPro" id="IPR019826">
    <property type="entry name" value="Carboxylesterase_B_AS"/>
</dbReference>
<evidence type="ECO:0000313" key="5">
    <source>
        <dbReference type="Proteomes" id="UP001448207"/>
    </source>
</evidence>
<dbReference type="InterPro" id="IPR049492">
    <property type="entry name" value="BD-FAE-like_dom"/>
</dbReference>
<feature type="transmembrane region" description="Helical" evidence="2">
    <location>
        <begin position="86"/>
        <end position="105"/>
    </location>
</feature>
<evidence type="ECO:0000256" key="1">
    <source>
        <dbReference type="ARBA" id="ARBA00022801"/>
    </source>
</evidence>
<dbReference type="SUPFAM" id="SSF53474">
    <property type="entry name" value="alpha/beta-Hydrolases"/>
    <property type="match status" value="1"/>
</dbReference>
<comment type="caution">
    <text evidence="4">The sequence shown here is derived from an EMBL/GenBank/DDBJ whole genome shotgun (WGS) entry which is preliminary data.</text>
</comment>
<dbReference type="Proteomes" id="UP001448207">
    <property type="component" value="Unassembled WGS sequence"/>
</dbReference>
<keyword evidence="2" id="KW-0812">Transmembrane</keyword>
<dbReference type="InterPro" id="IPR050300">
    <property type="entry name" value="GDXG_lipolytic_enzyme"/>
</dbReference>
<keyword evidence="5" id="KW-1185">Reference proteome</keyword>
<dbReference type="GO" id="GO:0016787">
    <property type="term" value="F:hydrolase activity"/>
    <property type="evidence" value="ECO:0007669"/>
    <property type="project" value="UniProtKB-KW"/>
</dbReference>
<reference evidence="4 5" key="1">
    <citation type="submission" date="2024-04" db="EMBL/GenBank/DDBJ databases">
        <title>Symmetric and asymmetric DNA N6-adenine methylation regulates different biological responses in Mucorales.</title>
        <authorList>
            <consortium name="Lawrence Berkeley National Laboratory"/>
            <person name="Lax C."/>
            <person name="Mondo S.J."/>
            <person name="Osorio-Concepcion M."/>
            <person name="Muszewska A."/>
            <person name="Corrochano-Luque M."/>
            <person name="Gutierrez G."/>
            <person name="Riley R."/>
            <person name="Lipzen A."/>
            <person name="Guo J."/>
            <person name="Hundley H."/>
            <person name="Amirebrahimi M."/>
            <person name="Ng V."/>
            <person name="Lorenzo-Gutierrez D."/>
            <person name="Binder U."/>
            <person name="Yang J."/>
            <person name="Song Y."/>
            <person name="Canovas D."/>
            <person name="Navarro E."/>
            <person name="Freitag M."/>
            <person name="Gabaldon T."/>
            <person name="Grigoriev I.V."/>
            <person name="Corrochano L.M."/>
            <person name="Nicolas F.E."/>
            <person name="Garre V."/>
        </authorList>
    </citation>
    <scope>NUCLEOTIDE SEQUENCE [LARGE SCALE GENOMIC DNA]</scope>
    <source>
        <strain evidence="4 5">L51</strain>
    </source>
</reference>
<evidence type="ECO:0000313" key="4">
    <source>
        <dbReference type="EMBL" id="KAL0088760.1"/>
    </source>
</evidence>
<dbReference type="PANTHER" id="PTHR48081:SF33">
    <property type="entry name" value="KYNURENINE FORMAMIDASE"/>
    <property type="match status" value="1"/>
</dbReference>
<evidence type="ECO:0000259" key="3">
    <source>
        <dbReference type="Pfam" id="PF20434"/>
    </source>
</evidence>
<sequence>MIGAIFLVSVTFSYALSVGLLAIFTGLAMSKQSCQALFGTNSPLMKYGLSVEIISSLITEYSLHLMTLKTAVLLSIRYLGFSLNILWLIQLFDCGTILGLMFLFYEGFVEEAVAHGEIGKLVGKNINPYLAFTSANYMNKLINPLWTSSDTMVYPSITYATNEELREAFNISQDFKEASKMVLDIYTRREKRIELYPVLISLHGIGWQHETKDLFLPHEKDLVVHNNWVVVNVGYRTSSKATYSHQLQDVKRAIRWIKESIHLFGGDQNSIIIQGDSTGVHLAALVALTANDPRYQPGFESLDTSVKGVICLNGVLDLQSNSNLASRFMNNTLGVKVPSPEFATEHNPIEVIKSAKEANNLAKFLIVNCGRDTLVNTSVCQNFKQEYDSVSRTDIEKDECSIITLPNSRHIFYSGWSPRSINLSNVVQTWCKQFTLNS</sequence>
<accession>A0ABR3B6P2</accession>
<evidence type="ECO:0000256" key="2">
    <source>
        <dbReference type="SAM" id="Phobius"/>
    </source>
</evidence>
<keyword evidence="2" id="KW-0472">Membrane</keyword>
<protein>
    <submittedName>
        <fullName evidence="4">Alpha/Beta hydrolase protein</fullName>
    </submittedName>
</protein>